<comment type="subunit">
    <text evidence="18">Homotetramer.</text>
</comment>
<evidence type="ECO:0000256" key="3">
    <source>
        <dbReference type="ARBA" id="ARBA00004906"/>
    </source>
</evidence>
<dbReference type="InterPro" id="IPR019775">
    <property type="entry name" value="WD40_repeat_CS"/>
</dbReference>
<name>A0A139ABD5_GONPJ</name>
<accession>A0A139ABD5</accession>
<keyword evidence="19" id="KW-0175">Coiled coil</keyword>
<keyword evidence="7 17" id="KW-0853">WD repeat</keyword>
<dbReference type="SMART" id="SM00320">
    <property type="entry name" value="WD40"/>
    <property type="match status" value="5"/>
</dbReference>
<evidence type="ECO:0000256" key="8">
    <source>
        <dbReference type="ARBA" id="ARBA00022664"/>
    </source>
</evidence>
<dbReference type="OMA" id="SLDQHWA"/>
<dbReference type="GO" id="GO:0070534">
    <property type="term" value="P:protein K63-linked ubiquitination"/>
    <property type="evidence" value="ECO:0007669"/>
    <property type="project" value="UniProtKB-UniRule"/>
</dbReference>
<evidence type="ECO:0000256" key="14">
    <source>
        <dbReference type="ARBA" id="ARBA00023187"/>
    </source>
</evidence>
<evidence type="ECO:0000256" key="6">
    <source>
        <dbReference type="ARBA" id="ARBA00015618"/>
    </source>
</evidence>
<dbReference type="Gene3D" id="2.130.10.10">
    <property type="entry name" value="YVTN repeat-like/Quinoprotein amine dehydrogenase"/>
    <property type="match status" value="1"/>
</dbReference>
<dbReference type="STRING" id="1344416.A0A139ABD5"/>
<keyword evidence="16 18" id="KW-0539">Nucleus</keyword>
<keyword evidence="13 18" id="KW-0833">Ubl conjugation pathway</keyword>
<keyword evidence="15 18" id="KW-0234">DNA repair</keyword>
<feature type="coiled-coil region" evidence="19">
    <location>
        <begin position="109"/>
        <end position="136"/>
    </location>
</feature>
<gene>
    <name evidence="22" type="ORF">M427DRAFT_70788</name>
</gene>
<dbReference type="InterPro" id="IPR013083">
    <property type="entry name" value="Znf_RING/FYVE/PHD"/>
</dbReference>
<organism evidence="22 23">
    <name type="scientific">Gonapodya prolifera (strain JEL478)</name>
    <name type="common">Monoblepharis prolifera</name>
    <dbReference type="NCBI Taxonomy" id="1344416"/>
    <lineage>
        <taxon>Eukaryota</taxon>
        <taxon>Fungi</taxon>
        <taxon>Fungi incertae sedis</taxon>
        <taxon>Chytridiomycota</taxon>
        <taxon>Chytridiomycota incertae sedis</taxon>
        <taxon>Monoblepharidomycetes</taxon>
        <taxon>Monoblepharidales</taxon>
        <taxon>Gonapodyaceae</taxon>
        <taxon>Gonapodya</taxon>
    </lineage>
</organism>
<keyword evidence="14 18" id="KW-0508">mRNA splicing</keyword>
<comment type="pathway">
    <text evidence="3 18">Protein modification; protein ubiquitination.</text>
</comment>
<feature type="compositionally biased region" description="Low complexity" evidence="20">
    <location>
        <begin position="147"/>
        <end position="157"/>
    </location>
</feature>
<comment type="similarity">
    <text evidence="4 18">Belongs to the WD repeat PRP19 family.</text>
</comment>
<dbReference type="InterPro" id="IPR015943">
    <property type="entry name" value="WD40/YVTN_repeat-like_dom_sf"/>
</dbReference>
<dbReference type="CDD" id="cd16656">
    <property type="entry name" value="RING-Ubox_PRP19"/>
    <property type="match status" value="1"/>
</dbReference>
<dbReference type="OrthoDB" id="687049at2759"/>
<evidence type="ECO:0000259" key="21">
    <source>
        <dbReference type="PROSITE" id="PS51698"/>
    </source>
</evidence>
<evidence type="ECO:0000256" key="13">
    <source>
        <dbReference type="ARBA" id="ARBA00022786"/>
    </source>
</evidence>
<comment type="subcellular location">
    <subcellularLocation>
        <location evidence="2 18">Nucleus</location>
    </subcellularLocation>
</comment>
<feature type="domain" description="U-box" evidence="21">
    <location>
        <begin position="1"/>
        <end position="71"/>
    </location>
</feature>
<evidence type="ECO:0000256" key="15">
    <source>
        <dbReference type="ARBA" id="ARBA00023204"/>
    </source>
</evidence>
<evidence type="ECO:0000256" key="10">
    <source>
        <dbReference type="ARBA" id="ARBA00022728"/>
    </source>
</evidence>
<evidence type="ECO:0000256" key="7">
    <source>
        <dbReference type="ARBA" id="ARBA00022574"/>
    </source>
</evidence>
<evidence type="ECO:0000256" key="19">
    <source>
        <dbReference type="SAM" id="Coils"/>
    </source>
</evidence>
<dbReference type="AlphaFoldDB" id="A0A139ABD5"/>
<proteinExistence type="inferred from homology"/>
<dbReference type="GO" id="GO:0005737">
    <property type="term" value="C:cytoplasm"/>
    <property type="evidence" value="ECO:0007669"/>
    <property type="project" value="TreeGrafter"/>
</dbReference>
<dbReference type="PANTHER" id="PTHR43995">
    <property type="entry name" value="PRE-MRNA-PROCESSING FACTOR 19"/>
    <property type="match status" value="1"/>
</dbReference>
<dbReference type="InterPro" id="IPR011047">
    <property type="entry name" value="Quinoprotein_ADH-like_sf"/>
</dbReference>
<protein>
    <recommendedName>
        <fullName evidence="6 18">Pre-mRNA-processing factor 19</fullName>
        <ecNumber evidence="5 18">2.3.2.27</ecNumber>
    </recommendedName>
</protein>
<sequence>MFCGISGETPQEPVLNTKSGHVYERRLAEKVVTDTGKDPVTGVDTTVDDLVAVKTALPHTRPRPPTATSVPSLLHLLQSEWDSLMVETHSLKTQHAQLRKELSAALYENDAARRVIARLVKERDDARKALATVKATFQAAGVSAQPADAGAGAGSDAMDVDDGGLSQDIIDKMTETSTGLSKTRRKRKPPVSVTPSDSLSSYKLLPSLPAPKGTASPATSLDVLLSDSLSVTTHASGLVAVHDLSSRKLVGHSAGAHAGGATTAAWNAAMKEQGGPASFITGGKDGAVRIWEAEVETSGVAGKFAIKDVLGAGVAVGGVTVHASGAYWVAAGGKGWAFGDYGAGRVVRKVRAETDLTSSLFHPDGLILATPTPSSVLLWDVKSSSIAATFDSPTLGAHGSLAFSENGYHLATLGSDATVRVWDLRKLAVGKEVKIAGVGSNGIVAYDYSGQYAAVAGGGEVRVYATKGWDVLATYRPSSGSDFAGVGFGTDAKYVVAVGTDGVVKVWAGDD</sequence>
<reference evidence="22 23" key="1">
    <citation type="journal article" date="2015" name="Genome Biol. Evol.">
        <title>Phylogenomic analyses indicate that early fungi evolved digesting cell walls of algal ancestors of land plants.</title>
        <authorList>
            <person name="Chang Y."/>
            <person name="Wang S."/>
            <person name="Sekimoto S."/>
            <person name="Aerts A.L."/>
            <person name="Choi C."/>
            <person name="Clum A."/>
            <person name="LaButti K.M."/>
            <person name="Lindquist E.A."/>
            <person name="Yee Ngan C."/>
            <person name="Ohm R.A."/>
            <person name="Salamov A.A."/>
            <person name="Grigoriev I.V."/>
            <person name="Spatafora J.W."/>
            <person name="Berbee M.L."/>
        </authorList>
    </citation>
    <scope>NUCLEOTIDE SEQUENCE [LARGE SCALE GENOMIC DNA]</scope>
    <source>
        <strain evidence="22 23">JEL478</strain>
    </source>
</reference>
<dbReference type="InterPro" id="IPR013915">
    <property type="entry name" value="Prp19_cc"/>
</dbReference>
<evidence type="ECO:0000256" key="1">
    <source>
        <dbReference type="ARBA" id="ARBA00000900"/>
    </source>
</evidence>
<evidence type="ECO:0000256" key="16">
    <source>
        <dbReference type="ARBA" id="ARBA00023242"/>
    </source>
</evidence>
<feature type="repeat" description="WD" evidence="17">
    <location>
        <begin position="400"/>
        <end position="425"/>
    </location>
</feature>
<dbReference type="InterPro" id="IPR038959">
    <property type="entry name" value="Prp19"/>
</dbReference>
<evidence type="ECO:0000313" key="23">
    <source>
        <dbReference type="Proteomes" id="UP000070544"/>
    </source>
</evidence>
<dbReference type="PROSITE" id="PS00678">
    <property type="entry name" value="WD_REPEATS_1"/>
    <property type="match status" value="1"/>
</dbReference>
<dbReference type="Pfam" id="PF08606">
    <property type="entry name" value="Prp19"/>
    <property type="match status" value="1"/>
</dbReference>
<comment type="function">
    <text evidence="18">Ubiquitin-protein ligase which is mainly involved pre-mRNA splicing and DNA repair. Required for pre-mRNA splicing as component of the spliceosome.</text>
</comment>
<dbReference type="GO" id="GO:0000398">
    <property type="term" value="P:mRNA splicing, via spliceosome"/>
    <property type="evidence" value="ECO:0007669"/>
    <property type="project" value="InterPro"/>
</dbReference>
<evidence type="ECO:0000256" key="5">
    <source>
        <dbReference type="ARBA" id="ARBA00012483"/>
    </source>
</evidence>
<dbReference type="EC" id="2.3.2.27" evidence="5 18"/>
<dbReference type="SUPFAM" id="SSF57850">
    <property type="entry name" value="RING/U-box"/>
    <property type="match status" value="1"/>
</dbReference>
<keyword evidence="10 18" id="KW-0747">Spliceosome</keyword>
<dbReference type="GO" id="GO:0071006">
    <property type="term" value="C:U2-type catalytic step 1 spliceosome"/>
    <property type="evidence" value="ECO:0007669"/>
    <property type="project" value="TreeGrafter"/>
</dbReference>
<dbReference type="GO" id="GO:0000974">
    <property type="term" value="C:Prp19 complex"/>
    <property type="evidence" value="ECO:0007669"/>
    <property type="project" value="UniProtKB-UniRule"/>
</dbReference>
<dbReference type="PROSITE" id="PS50082">
    <property type="entry name" value="WD_REPEATS_2"/>
    <property type="match status" value="1"/>
</dbReference>
<evidence type="ECO:0000256" key="4">
    <source>
        <dbReference type="ARBA" id="ARBA00006388"/>
    </source>
</evidence>
<keyword evidence="8 18" id="KW-0507">mRNA processing</keyword>
<evidence type="ECO:0000256" key="12">
    <source>
        <dbReference type="ARBA" id="ARBA00022763"/>
    </source>
</evidence>
<dbReference type="UniPathway" id="UPA00143"/>
<feature type="region of interest" description="Disordered" evidence="20">
    <location>
        <begin position="141"/>
        <end position="211"/>
    </location>
</feature>
<evidence type="ECO:0000256" key="18">
    <source>
        <dbReference type="RuleBase" id="RU367101"/>
    </source>
</evidence>
<dbReference type="InterPro" id="IPR001680">
    <property type="entry name" value="WD40_rpt"/>
</dbReference>
<evidence type="ECO:0000256" key="11">
    <source>
        <dbReference type="ARBA" id="ARBA00022737"/>
    </source>
</evidence>
<dbReference type="InterPro" id="IPR055340">
    <property type="entry name" value="RING-Ubox_PRP19"/>
</dbReference>
<dbReference type="GO" id="GO:0061630">
    <property type="term" value="F:ubiquitin protein ligase activity"/>
    <property type="evidence" value="ECO:0007669"/>
    <property type="project" value="UniProtKB-UniRule"/>
</dbReference>
<dbReference type="Pfam" id="PF00400">
    <property type="entry name" value="WD40"/>
    <property type="match status" value="1"/>
</dbReference>
<dbReference type="FunFam" id="3.30.40.10:FF:000027">
    <property type="entry name" value="Pre-mRNA-processing factor 19, putative"/>
    <property type="match status" value="1"/>
</dbReference>
<evidence type="ECO:0000256" key="20">
    <source>
        <dbReference type="SAM" id="MobiDB-lite"/>
    </source>
</evidence>
<dbReference type="InterPro" id="IPR003613">
    <property type="entry name" value="Ubox_domain"/>
</dbReference>
<evidence type="ECO:0000256" key="2">
    <source>
        <dbReference type="ARBA" id="ARBA00004123"/>
    </source>
</evidence>
<keyword evidence="9 18" id="KW-0808">Transferase</keyword>
<keyword evidence="12 18" id="KW-0227">DNA damage</keyword>
<dbReference type="Gene3D" id="3.30.40.10">
    <property type="entry name" value="Zinc/RING finger domain, C3HC4 (zinc finger)"/>
    <property type="match status" value="1"/>
</dbReference>
<keyword evidence="23" id="KW-1185">Reference proteome</keyword>
<dbReference type="EMBL" id="KQ965771">
    <property type="protein sequence ID" value="KXS14070.1"/>
    <property type="molecule type" value="Genomic_DNA"/>
</dbReference>
<evidence type="ECO:0000256" key="17">
    <source>
        <dbReference type="PROSITE-ProRule" id="PRU00221"/>
    </source>
</evidence>
<dbReference type="Proteomes" id="UP000070544">
    <property type="component" value="Unassembled WGS sequence"/>
</dbReference>
<dbReference type="SMART" id="SM00504">
    <property type="entry name" value="Ubox"/>
    <property type="match status" value="1"/>
</dbReference>
<evidence type="ECO:0000313" key="22">
    <source>
        <dbReference type="EMBL" id="KXS14070.1"/>
    </source>
</evidence>
<dbReference type="SUPFAM" id="SSF50998">
    <property type="entry name" value="Quinoprotein alcohol dehydrogenase-like"/>
    <property type="match status" value="1"/>
</dbReference>
<feature type="compositionally biased region" description="Low complexity" evidence="20">
    <location>
        <begin position="195"/>
        <end position="211"/>
    </location>
</feature>
<keyword evidence="11" id="KW-0677">Repeat</keyword>
<comment type="catalytic activity">
    <reaction evidence="1 18">
        <text>S-ubiquitinyl-[E2 ubiquitin-conjugating enzyme]-L-cysteine + [acceptor protein]-L-lysine = [E2 ubiquitin-conjugating enzyme]-L-cysteine + N(6)-ubiquitinyl-[acceptor protein]-L-lysine.</text>
        <dbReference type="EC" id="2.3.2.27"/>
    </reaction>
</comment>
<dbReference type="PANTHER" id="PTHR43995:SF1">
    <property type="entry name" value="PRE-MRNA-PROCESSING FACTOR 19"/>
    <property type="match status" value="1"/>
</dbReference>
<dbReference type="GO" id="GO:0006281">
    <property type="term" value="P:DNA repair"/>
    <property type="evidence" value="ECO:0007669"/>
    <property type="project" value="UniProtKB-KW"/>
</dbReference>
<dbReference type="PROSITE" id="PS51698">
    <property type="entry name" value="U_BOX"/>
    <property type="match status" value="1"/>
</dbReference>
<evidence type="ECO:0000256" key="9">
    <source>
        <dbReference type="ARBA" id="ARBA00022679"/>
    </source>
</evidence>